<dbReference type="PIRSF" id="PIRSF018249">
    <property type="entry name" value="MyrA_prd"/>
    <property type="match status" value="1"/>
</dbReference>
<feature type="binding site" evidence="1">
    <location>
        <position position="5"/>
    </location>
    <ligand>
        <name>Zn(2+)</name>
        <dbReference type="ChEBI" id="CHEBI:29105"/>
    </ligand>
</feature>
<dbReference type="EMBL" id="PDDX01000001">
    <property type="protein sequence ID" value="PHI30727.1"/>
    <property type="molecule type" value="Genomic_DNA"/>
</dbReference>
<dbReference type="InterPro" id="IPR052939">
    <property type="entry name" value="23S_rRNA_MeTrnsfrase_RlmA"/>
</dbReference>
<comment type="caution">
    <text evidence="5">The sequence shown here is derived from an EMBL/GenBank/DDBJ whole genome shotgun (WGS) entry which is preliminary data.</text>
</comment>
<evidence type="ECO:0000256" key="2">
    <source>
        <dbReference type="PIRSR" id="PIRSR018249-2"/>
    </source>
</evidence>
<feature type="binding site" evidence="1">
    <location>
        <position position="25"/>
    </location>
    <ligand>
        <name>Zn(2+)</name>
        <dbReference type="ChEBI" id="CHEBI:29105"/>
    </ligand>
</feature>
<feature type="domain" description="23S rRNA (guanine(745)-N(1))-methyltransferase N-terminal" evidence="4">
    <location>
        <begin position="3"/>
        <end position="46"/>
    </location>
</feature>
<dbReference type="Proteomes" id="UP000224974">
    <property type="component" value="Unassembled WGS sequence"/>
</dbReference>
<dbReference type="SUPFAM" id="SSF53335">
    <property type="entry name" value="S-adenosyl-L-methionine-dependent methyltransferases"/>
    <property type="match status" value="1"/>
</dbReference>
<dbReference type="InterPro" id="IPR029063">
    <property type="entry name" value="SAM-dependent_MTases_sf"/>
</dbReference>
<keyword evidence="1" id="KW-0862">Zinc</keyword>
<evidence type="ECO:0000313" key="5">
    <source>
        <dbReference type="EMBL" id="PHI30727.1"/>
    </source>
</evidence>
<sequence>MQYQCPLCHQSLQLDNQTWRCANNHQFDRAKEGYVNLMPVQHKKSKNPGDNQMMMQARRQFLDAGYYQPLRDAIAVLFDKQLSEHQTGLSVLDIGCGEGYYTGFLAESLYARHKLSVYGLDIAKGAVRSAAKRYPAAHFCVASSYRLPFDDQSIHAVLRIYAPCEASELKRVISADGIIITVTPAPAHLFQLKELIYQTPQLHAEIAENIDGFSLIEEQRLSYPMVLSGQQAVNLLQMTPFAWKANEKLIAELSEVEAFHCNTDFFIRIYKKIH</sequence>
<feature type="binding site" evidence="2">
    <location>
        <position position="188"/>
    </location>
    <ligand>
        <name>S-adenosyl-L-methionine</name>
        <dbReference type="ChEBI" id="CHEBI:59789"/>
    </ligand>
</feature>
<keyword evidence="6" id="KW-1185">Reference proteome</keyword>
<evidence type="ECO:0000259" key="4">
    <source>
        <dbReference type="Pfam" id="PF21302"/>
    </source>
</evidence>
<dbReference type="GO" id="GO:0046872">
    <property type="term" value="F:metal ion binding"/>
    <property type="evidence" value="ECO:0007669"/>
    <property type="project" value="UniProtKB-KW"/>
</dbReference>
<keyword evidence="5" id="KW-0808">Transferase</keyword>
<feature type="binding site" evidence="1">
    <location>
        <position position="8"/>
    </location>
    <ligand>
        <name>Zn(2+)</name>
        <dbReference type="ChEBI" id="CHEBI:29105"/>
    </ligand>
</feature>
<evidence type="ECO:0000259" key="3">
    <source>
        <dbReference type="Pfam" id="PF13649"/>
    </source>
</evidence>
<dbReference type="Pfam" id="PF21302">
    <property type="entry name" value="Zn_ribbon_RlmA"/>
    <property type="match status" value="1"/>
</dbReference>
<dbReference type="InterPro" id="IPR048647">
    <property type="entry name" value="RlmA_N"/>
</dbReference>
<evidence type="ECO:0000313" key="6">
    <source>
        <dbReference type="Proteomes" id="UP000224974"/>
    </source>
</evidence>
<gene>
    <name evidence="5" type="ORF">CRN84_15975</name>
</gene>
<keyword evidence="2" id="KW-0949">S-adenosyl-L-methionine</keyword>
<organism evidence="5 6">
    <name type="scientific">Budvicia aquatica</name>
    <dbReference type="NCBI Taxonomy" id="82979"/>
    <lineage>
        <taxon>Bacteria</taxon>
        <taxon>Pseudomonadati</taxon>
        <taxon>Pseudomonadota</taxon>
        <taxon>Gammaproteobacteria</taxon>
        <taxon>Enterobacterales</taxon>
        <taxon>Budviciaceae</taxon>
        <taxon>Budvicia</taxon>
    </lineage>
</organism>
<dbReference type="FunFam" id="3.40.50.150:FF:000163">
    <property type="entry name" value="23S rRNA methyltransferase A"/>
    <property type="match status" value="1"/>
</dbReference>
<dbReference type="InterPro" id="IPR041698">
    <property type="entry name" value="Methyltransf_25"/>
</dbReference>
<dbReference type="PANTHER" id="PTHR43460">
    <property type="entry name" value="METHYLTRANSFERASE"/>
    <property type="match status" value="1"/>
</dbReference>
<feature type="binding site" evidence="1">
    <location>
        <position position="21"/>
    </location>
    <ligand>
        <name>Zn(2+)</name>
        <dbReference type="ChEBI" id="CHEBI:29105"/>
    </ligand>
</feature>
<dbReference type="InterPro" id="IPR016718">
    <property type="entry name" value="rRNA_m1G-MeTrfase_A_prd"/>
</dbReference>
<dbReference type="GO" id="GO:0008168">
    <property type="term" value="F:methyltransferase activity"/>
    <property type="evidence" value="ECO:0007669"/>
    <property type="project" value="UniProtKB-KW"/>
</dbReference>
<dbReference type="OrthoDB" id="108476at2"/>
<dbReference type="Gene3D" id="3.40.50.150">
    <property type="entry name" value="Vaccinia Virus protein VP39"/>
    <property type="match status" value="1"/>
</dbReference>
<keyword evidence="5" id="KW-0489">Methyltransferase</keyword>
<proteinExistence type="predicted"/>
<feature type="binding site" evidence="2">
    <location>
        <begin position="98"/>
        <end position="99"/>
    </location>
    <ligand>
        <name>S-adenosyl-L-methionine</name>
        <dbReference type="ChEBI" id="CHEBI:59789"/>
    </ligand>
</feature>
<dbReference type="RefSeq" id="WP_029092926.1">
    <property type="nucleotide sequence ID" value="NZ_PDDX01000001.1"/>
</dbReference>
<dbReference type="Pfam" id="PF13649">
    <property type="entry name" value="Methyltransf_25"/>
    <property type="match status" value="1"/>
</dbReference>
<dbReference type="GO" id="GO:0032259">
    <property type="term" value="P:methylation"/>
    <property type="evidence" value="ECO:0007669"/>
    <property type="project" value="UniProtKB-KW"/>
</dbReference>
<feature type="binding site" evidence="2">
    <location>
        <position position="67"/>
    </location>
    <ligand>
        <name>S-adenosyl-L-methionine</name>
        <dbReference type="ChEBI" id="CHEBI:59789"/>
    </ligand>
</feature>
<dbReference type="STRING" id="1111728.GCA_000427805_00297"/>
<protein>
    <submittedName>
        <fullName evidence="5">23S rRNA (Guanine(745)-N(1))-methyltransferase</fullName>
    </submittedName>
</protein>
<dbReference type="PANTHER" id="PTHR43460:SF1">
    <property type="entry name" value="METHYLTRANSFERASE TYPE 11 DOMAIN-CONTAINING PROTEIN"/>
    <property type="match status" value="1"/>
</dbReference>
<name>A0A2C6DND1_9GAMM</name>
<accession>A0A2C6DND1</accession>
<dbReference type="NCBIfam" id="NF008300">
    <property type="entry name" value="PRK11088.1"/>
    <property type="match status" value="1"/>
</dbReference>
<feature type="domain" description="Methyltransferase" evidence="3">
    <location>
        <begin position="91"/>
        <end position="164"/>
    </location>
</feature>
<dbReference type="CDD" id="cd02440">
    <property type="entry name" value="AdoMet_MTases"/>
    <property type="match status" value="1"/>
</dbReference>
<keyword evidence="1" id="KW-0479">Metal-binding</keyword>
<dbReference type="AlphaFoldDB" id="A0A2C6DND1"/>
<evidence type="ECO:0000256" key="1">
    <source>
        <dbReference type="PIRSR" id="PIRSR018249-1"/>
    </source>
</evidence>
<reference evidence="6" key="1">
    <citation type="submission" date="2017-09" db="EMBL/GenBank/DDBJ databases">
        <title>FDA dAtabase for Regulatory Grade micrObial Sequences (FDA-ARGOS): Supporting development and validation of Infectious Disease Dx tests.</title>
        <authorList>
            <person name="Minogue T."/>
            <person name="Wolcott M."/>
            <person name="Wasieloski L."/>
            <person name="Aguilar W."/>
            <person name="Moore D."/>
            <person name="Tallon L."/>
            <person name="Sadzewicz L."/>
            <person name="Ott S."/>
            <person name="Zhao X."/>
            <person name="Nagaraj S."/>
            <person name="Vavikolanu K."/>
            <person name="Aluvathingal J."/>
            <person name="Nadendla S."/>
            <person name="Sichtig H."/>
        </authorList>
    </citation>
    <scope>NUCLEOTIDE SEQUENCE [LARGE SCALE GENOMIC DNA]</scope>
    <source>
        <strain evidence="6">FDAARGOS_387</strain>
    </source>
</reference>